<dbReference type="RefSeq" id="WP_074211247.1">
    <property type="nucleotide sequence ID" value="NZ_FSQX01000001.1"/>
</dbReference>
<feature type="domain" description="Transposase IS4 N-terminal" evidence="2">
    <location>
        <begin position="15"/>
        <end position="107"/>
    </location>
</feature>
<organism evidence="3 4">
    <name type="scientific">Vreelandella aquamarina</name>
    <dbReference type="NCBI Taxonomy" id="77097"/>
    <lineage>
        <taxon>Bacteria</taxon>
        <taxon>Pseudomonadati</taxon>
        <taxon>Pseudomonadota</taxon>
        <taxon>Gammaproteobacteria</taxon>
        <taxon>Oceanospirillales</taxon>
        <taxon>Halomonadaceae</taxon>
        <taxon>Vreelandella</taxon>
    </lineage>
</organism>
<accession>A0A1N6DXT6</accession>
<dbReference type="PANTHER" id="PTHR37529">
    <property type="entry name" value="TRANSPOSASE INSG FOR INSERTION SEQUENCE ELEMENT IS4-RELATED"/>
    <property type="match status" value="1"/>
</dbReference>
<dbReference type="GO" id="GO:0003677">
    <property type="term" value="F:DNA binding"/>
    <property type="evidence" value="ECO:0007669"/>
    <property type="project" value="InterPro"/>
</dbReference>
<dbReference type="PANTHER" id="PTHR37529:SF1">
    <property type="entry name" value="TRANSPOSASE INSG FOR INSERTION SEQUENCE ELEMENT IS4-RELATED"/>
    <property type="match status" value="1"/>
</dbReference>
<name>A0A1N6DXT6_9GAMM</name>
<dbReference type="GO" id="GO:0004803">
    <property type="term" value="F:transposase activity"/>
    <property type="evidence" value="ECO:0007669"/>
    <property type="project" value="InterPro"/>
</dbReference>
<dbReference type="InterPro" id="IPR047952">
    <property type="entry name" value="Transpos_IS4"/>
</dbReference>
<protein>
    <submittedName>
        <fullName evidence="3">Transposase, IS4 family</fullName>
    </submittedName>
</protein>
<dbReference type="Pfam" id="PF13006">
    <property type="entry name" value="Nterm_IS4"/>
    <property type="match status" value="1"/>
</dbReference>
<proteinExistence type="predicted"/>
<dbReference type="InterPro" id="IPR024473">
    <property type="entry name" value="Transposases_IS4_N"/>
</dbReference>
<dbReference type="Pfam" id="PF01609">
    <property type="entry name" value="DDE_Tnp_1"/>
    <property type="match status" value="1"/>
</dbReference>
<evidence type="ECO:0000259" key="2">
    <source>
        <dbReference type="Pfam" id="PF13006"/>
    </source>
</evidence>
<dbReference type="SUPFAM" id="SSF53098">
    <property type="entry name" value="Ribonuclease H-like"/>
    <property type="match status" value="1"/>
</dbReference>
<dbReference type="EMBL" id="FSQX01000001">
    <property type="protein sequence ID" value="SIN75562.1"/>
    <property type="molecule type" value="Genomic_DNA"/>
</dbReference>
<evidence type="ECO:0000313" key="4">
    <source>
        <dbReference type="Proteomes" id="UP000185024"/>
    </source>
</evidence>
<feature type="domain" description="Transposase IS4-like" evidence="1">
    <location>
        <begin position="126"/>
        <end position="350"/>
    </location>
</feature>
<evidence type="ECO:0000259" key="1">
    <source>
        <dbReference type="Pfam" id="PF01609"/>
    </source>
</evidence>
<dbReference type="AlphaFoldDB" id="A0A1N6DXT6"/>
<dbReference type="GO" id="GO:0006313">
    <property type="term" value="P:DNA transposition"/>
    <property type="evidence" value="ECO:0007669"/>
    <property type="project" value="InterPro"/>
</dbReference>
<reference evidence="3 4" key="1">
    <citation type="submission" date="2016-11" db="EMBL/GenBank/DDBJ databases">
        <authorList>
            <person name="Jaros S."/>
            <person name="Januszkiewicz K."/>
            <person name="Wedrychowicz H."/>
        </authorList>
    </citation>
    <scope>NUCLEOTIDE SEQUENCE [LARGE SCALE GENOMIC DNA]</scope>
    <source>
        <strain evidence="3 4">ACAM 239</strain>
    </source>
</reference>
<evidence type="ECO:0000313" key="3">
    <source>
        <dbReference type="EMBL" id="SIN75562.1"/>
    </source>
</evidence>
<dbReference type="InterPro" id="IPR002559">
    <property type="entry name" value="Transposase_11"/>
</dbReference>
<dbReference type="NCBIfam" id="NF033592">
    <property type="entry name" value="transpos_IS4_1"/>
    <property type="match status" value="1"/>
</dbReference>
<gene>
    <name evidence="3" type="ORF">SAMN05878438_3232</name>
</gene>
<dbReference type="Proteomes" id="UP000185024">
    <property type="component" value="Unassembled WGS sequence"/>
</dbReference>
<sequence length="439" mass="50271">MHFSQAIDAIARVSPEHFSSLADVLSPELIDECLAHAGVATLRKRRLPLEMVVWSIVGMALFRHIPMAQVVHQLDIVLPGQRPFVAPSAVVQARQRLGVEAVKRVFEQTQDLWHEQTPHPHWCGLRLLGVDGVVWRTPDTPDNQAAFTRTRNAYREASYPQVRMVCQMELTSHLITGAAFDSISTGEVALTTDLIASTPDHSLTLFDRGFYSLGLLHAWQQAGEQRHWMIPLRKGAQYEEIYSLGRQDRLVRLTTSPQARAKWPDLPATLEARLMRRKVKGKEVQVLTSMTDPLRFPAADIVDLYSYRWEIELGYREMKQSLLGSRLTLRSRTPDMVRQELWGTLLAYNLIRFQMARMAYSLDSIHPNQLSFHQAAHFIIKELSMLPAVSPGRLPEVMRSMLEMAPSFLLPDRRERSYPRAVRTRPQKYAVRKMPVRLN</sequence>
<dbReference type="InterPro" id="IPR012337">
    <property type="entry name" value="RNaseH-like_sf"/>
</dbReference>